<evidence type="ECO:0000313" key="6">
    <source>
        <dbReference type="EMBL" id="MDY0744105.1"/>
    </source>
</evidence>
<keyword evidence="7" id="KW-1185">Reference proteome</keyword>
<comment type="similarity">
    <text evidence="1">Belongs to the bacterial phospholipase C family.</text>
</comment>
<evidence type="ECO:0000313" key="7">
    <source>
        <dbReference type="Proteomes" id="UP001285263"/>
    </source>
</evidence>
<sequence length="550" mass="59403">MKTSDDQDLQQPFDPERRRVLVGTLAAAGAGLLGVDAAAVAAAAAAEDRALRQRVKTIVVIYGENRSFNNLFAQFPGQAQPLADITRARAAQRDRDGAPLPQLPKIWGGLVPHKQTVDGTPYAIDESQIAGLPNAPFRLADAAGKPLPLGVITRDLTHRFYQNQMQINGGRNDQFVAWGDSGALVMGHYGPGSGSLKLAEVAKRYVLCDRFFMSAFGGSWMNHIFLISAQPPFVKDAKDGPVKRLICEVEGDDPKGTRLKLRKESPASALDGPPRFERDGTLTPDGYAVNTMAPPYQPSYVKPAPGGDPALADPRNPGVLPPQEDATIGDRLSAKGISWAWWSGAWAAALAHEGQQGDGEVPNFQEHHQPFNYYRNYAPGTAARAEHLRDAGLGDDPRTNHFLAAIDAGKLPAVSFYKPQGNLNMHAGYADVASGDAHIAHVIERLEKSPQWSDMVVIVTVDENGGWWDHVAPPEGDRWGPGSRIPAIVISPHAKKGVVDHTDMDTNAIIRLITRVHGLEPLPGVKRRDDAMRARGQVLLGDLTSALELG</sequence>
<feature type="transmembrane region" description="Helical" evidence="5">
    <location>
        <begin position="20"/>
        <end position="46"/>
    </location>
</feature>
<dbReference type="InterPro" id="IPR006311">
    <property type="entry name" value="TAT_signal"/>
</dbReference>
<comment type="caution">
    <text evidence="6">The sequence shown here is derived from an EMBL/GenBank/DDBJ whole genome shotgun (WGS) entry which is preliminary data.</text>
</comment>
<keyword evidence="3" id="KW-0378">Hydrolase</keyword>
<dbReference type="PANTHER" id="PTHR31956:SF1">
    <property type="entry name" value="NON-SPECIFIC PHOSPHOLIPASE C1"/>
    <property type="match status" value="1"/>
</dbReference>
<evidence type="ECO:0000256" key="1">
    <source>
        <dbReference type="ARBA" id="ARBA00009717"/>
    </source>
</evidence>
<proteinExistence type="inferred from homology"/>
<dbReference type="InterPro" id="IPR017850">
    <property type="entry name" value="Alkaline_phosphatase_core_sf"/>
</dbReference>
<name>A0ABU5DEC8_9BURK</name>
<dbReference type="InterPro" id="IPR007312">
    <property type="entry name" value="Phosphoesterase"/>
</dbReference>
<dbReference type="NCBIfam" id="TIGR03397">
    <property type="entry name" value="acid_phos_Burk"/>
    <property type="match status" value="1"/>
</dbReference>
<evidence type="ECO:0000256" key="5">
    <source>
        <dbReference type="SAM" id="Phobius"/>
    </source>
</evidence>
<feature type="region of interest" description="Disordered" evidence="4">
    <location>
        <begin position="255"/>
        <end position="281"/>
    </location>
</feature>
<dbReference type="RefSeq" id="WP_320422010.1">
    <property type="nucleotide sequence ID" value="NZ_JAXCLA010000002.1"/>
</dbReference>
<dbReference type="EMBL" id="JAXCLA010000002">
    <property type="protein sequence ID" value="MDY0744105.1"/>
    <property type="molecule type" value="Genomic_DNA"/>
</dbReference>
<keyword evidence="5" id="KW-1133">Transmembrane helix</keyword>
<organism evidence="6 7">
    <name type="scientific">Roseateles agri</name>
    <dbReference type="NCBI Taxonomy" id="3098619"/>
    <lineage>
        <taxon>Bacteria</taxon>
        <taxon>Pseudomonadati</taxon>
        <taxon>Pseudomonadota</taxon>
        <taxon>Betaproteobacteria</taxon>
        <taxon>Burkholderiales</taxon>
        <taxon>Sphaerotilaceae</taxon>
        <taxon>Roseateles</taxon>
    </lineage>
</organism>
<dbReference type="Pfam" id="PF04185">
    <property type="entry name" value="Phosphoesterase"/>
    <property type="match status" value="1"/>
</dbReference>
<dbReference type="Proteomes" id="UP001285263">
    <property type="component" value="Unassembled WGS sequence"/>
</dbReference>
<evidence type="ECO:0000256" key="2">
    <source>
        <dbReference type="ARBA" id="ARBA00012018"/>
    </source>
</evidence>
<protein>
    <recommendedName>
        <fullName evidence="2">phospholipase C</fullName>
        <ecNumber evidence="2">3.1.4.3</ecNumber>
    </recommendedName>
</protein>
<dbReference type="PANTHER" id="PTHR31956">
    <property type="entry name" value="NON-SPECIFIC PHOSPHOLIPASE C4-RELATED"/>
    <property type="match status" value="1"/>
</dbReference>
<keyword evidence="5" id="KW-0472">Membrane</keyword>
<dbReference type="Gene3D" id="3.40.720.10">
    <property type="entry name" value="Alkaline Phosphatase, subunit A"/>
    <property type="match status" value="2"/>
</dbReference>
<reference evidence="6 7" key="1">
    <citation type="submission" date="2023-11" db="EMBL/GenBank/DDBJ databases">
        <title>Paucibacter sp. nov., isolated from fresh soil in Korea.</title>
        <authorList>
            <person name="Le N.T.T."/>
        </authorList>
    </citation>
    <scope>NUCLEOTIDE SEQUENCE [LARGE SCALE GENOMIC DNA]</scope>
    <source>
        <strain evidence="6 7">R3-3</strain>
    </source>
</reference>
<keyword evidence="5" id="KW-0812">Transmembrane</keyword>
<dbReference type="CDD" id="cd16013">
    <property type="entry name" value="AcpA"/>
    <property type="match status" value="1"/>
</dbReference>
<gene>
    <name evidence="6" type="primary">acpA</name>
    <name evidence="6" type="ORF">SNE35_06295</name>
</gene>
<dbReference type="SUPFAM" id="SSF53649">
    <property type="entry name" value="Alkaline phosphatase-like"/>
    <property type="match status" value="1"/>
</dbReference>
<accession>A0ABU5DEC8</accession>
<evidence type="ECO:0000256" key="4">
    <source>
        <dbReference type="SAM" id="MobiDB-lite"/>
    </source>
</evidence>
<evidence type="ECO:0000256" key="3">
    <source>
        <dbReference type="ARBA" id="ARBA00022801"/>
    </source>
</evidence>
<dbReference type="PROSITE" id="PS51318">
    <property type="entry name" value="TAT"/>
    <property type="match status" value="1"/>
</dbReference>
<dbReference type="InterPro" id="IPR017768">
    <property type="entry name" value="AcpA"/>
</dbReference>
<dbReference type="EC" id="3.1.4.3" evidence="2"/>